<feature type="compositionally biased region" description="Basic and acidic residues" evidence="1">
    <location>
        <begin position="281"/>
        <end position="299"/>
    </location>
</feature>
<reference evidence="2 3" key="1">
    <citation type="submission" date="2021-02" db="EMBL/GenBank/DDBJ databases">
        <title>FDA dAtabase for Regulatory Grade micrObial Sequences (FDA-ARGOS): Supporting development and validation of Infectious Disease Dx tests.</title>
        <authorList>
            <person name="Sproer C."/>
            <person name="Gronow S."/>
            <person name="Severitt S."/>
            <person name="Schroder I."/>
            <person name="Tallon L."/>
            <person name="Sadzewicz L."/>
            <person name="Zhao X."/>
            <person name="Boylan J."/>
            <person name="Ott S."/>
            <person name="Bowen H."/>
            <person name="Vavikolanu K."/>
            <person name="Mehta A."/>
            <person name="Aluvathingal J."/>
            <person name="Nadendla S."/>
            <person name="Lowell S."/>
            <person name="Myers T."/>
            <person name="Yan Y."/>
            <person name="Sichtig H."/>
        </authorList>
    </citation>
    <scope>NUCLEOTIDE SEQUENCE [LARGE SCALE GENOMIC DNA]</scope>
    <source>
        <strain evidence="2 3">FDAARGOS_1211</strain>
        <plasmid evidence="2 3">unnamed1</plasmid>
    </source>
</reference>
<feature type="compositionally biased region" description="Basic and acidic residues" evidence="1">
    <location>
        <begin position="218"/>
        <end position="230"/>
    </location>
</feature>
<proteinExistence type="predicted"/>
<evidence type="ECO:0000313" key="2">
    <source>
        <dbReference type="EMBL" id="QRV45881.1"/>
    </source>
</evidence>
<feature type="compositionally biased region" description="Polar residues" evidence="1">
    <location>
        <begin position="544"/>
        <end position="564"/>
    </location>
</feature>
<protein>
    <submittedName>
        <fullName evidence="2">ATP/GTP-binding protein</fullName>
    </submittedName>
</protein>
<gene>
    <name evidence="2" type="ORF">I6J41_34390</name>
</gene>
<keyword evidence="2" id="KW-0614">Plasmid</keyword>
<feature type="region of interest" description="Disordered" evidence="1">
    <location>
        <begin position="164"/>
        <end position="578"/>
    </location>
</feature>
<organism evidence="2 3">
    <name type="scientific">Streptomyces californicus</name>
    <dbReference type="NCBI Taxonomy" id="67351"/>
    <lineage>
        <taxon>Bacteria</taxon>
        <taxon>Bacillati</taxon>
        <taxon>Actinomycetota</taxon>
        <taxon>Actinomycetes</taxon>
        <taxon>Kitasatosporales</taxon>
        <taxon>Streptomycetaceae</taxon>
        <taxon>Streptomyces</taxon>
    </lineage>
</organism>
<sequence>MSDDTEPPPDQRAPSTGQLINFPTGDDVTDRPPVLPDPSRLFPAPRADSIPPESPEETTLELPAIPDAPDPVSALRSEGIPATDLDTEEETEYLDADTVQRRSLADRLGDWLEFRLDQARARHESEAALREAEIARKAELLKGRTAADVAMMEQNAKLRQAVLKAQADKAGARGKADAASMKPAGGGKGGTNGSGRGGSGPGGGRNQTPPAKPQQRKPTPDERRRQKTPEKPPSSPPKKGPDPKKAPDPKRAPEQRKGPDPRKSPDPRNGPDQGKGSGPKKGPDPKRAPEQRRSPDPKKQPGPHQGPSARKAPDPRKGKLPDQKKGPGGAADKPGWGKWKKRPEDGPSNGRGKDQKQPGTDRTAKGQAAKDRAAKDRSGRRDQGKGGRWKRRTSPGKGTDGGSEPRTEPNGPNGPDGSGKARRDSSKGAWGWWKKPESNSAAPEGDEPRSAPGGGRRQGAGDPFEGLFGQEDPQYTTDRPDRPATGHRSDGATPGTDADDEADVVEAVIVEDPGDPFGADRLRRPGLTTGAPGLPPAPEPHTQRPGTSRPADTSTEGDSVSSAHVSKPSGGGGGLAAQHRTDITFGDFLMEMAATALKASSDQERAEALAEALGKVADALREMAADLVGDHNITTEVTDLIADLADSAGRMKAQARRCAEQCGLAKEAVALVATQVARVYGKDMAAKRDAGLKHTSAAAHHD</sequence>
<accession>A0ABX7JCQ2</accession>
<keyword evidence="3" id="KW-1185">Reference proteome</keyword>
<feature type="compositionally biased region" description="Basic and acidic residues" evidence="1">
    <location>
        <begin position="166"/>
        <end position="176"/>
    </location>
</feature>
<dbReference type="EMBL" id="CP070250">
    <property type="protein sequence ID" value="QRV45881.1"/>
    <property type="molecule type" value="Genomic_DNA"/>
</dbReference>
<name>A0ABX7JCQ2_9ACTN</name>
<feature type="region of interest" description="Disordered" evidence="1">
    <location>
        <begin position="1"/>
        <end position="93"/>
    </location>
</feature>
<feature type="compositionally biased region" description="Basic and acidic residues" evidence="1">
    <location>
        <begin position="362"/>
        <end position="385"/>
    </location>
</feature>
<feature type="compositionally biased region" description="Basic and acidic residues" evidence="1">
    <location>
        <begin position="478"/>
        <end position="490"/>
    </location>
</feature>
<geneLocation type="plasmid" evidence="2 3">
    <name>unnamed1</name>
</geneLocation>
<evidence type="ECO:0000313" key="3">
    <source>
        <dbReference type="Proteomes" id="UP000598054"/>
    </source>
</evidence>
<feature type="compositionally biased region" description="Gly residues" evidence="1">
    <location>
        <begin position="184"/>
        <end position="205"/>
    </location>
</feature>
<feature type="compositionally biased region" description="Basic and acidic residues" evidence="1">
    <location>
        <begin position="311"/>
        <end position="325"/>
    </location>
</feature>
<dbReference type="Proteomes" id="UP000598054">
    <property type="component" value="Plasmid unnamed1"/>
</dbReference>
<evidence type="ECO:0000256" key="1">
    <source>
        <dbReference type="SAM" id="MobiDB-lite"/>
    </source>
</evidence>
<feature type="compositionally biased region" description="Basic and acidic residues" evidence="1">
    <location>
        <begin position="239"/>
        <end position="266"/>
    </location>
</feature>